<evidence type="ECO:0000313" key="9">
    <source>
        <dbReference type="Proteomes" id="UP000029665"/>
    </source>
</evidence>
<evidence type="ECO:0000256" key="1">
    <source>
        <dbReference type="ARBA" id="ARBA00004370"/>
    </source>
</evidence>
<protein>
    <recommendedName>
        <fullName evidence="7">Ubiquitin-like domain-containing protein</fullName>
    </recommendedName>
</protein>
<dbReference type="SUPFAM" id="SSF54236">
    <property type="entry name" value="Ubiquitin-like"/>
    <property type="match status" value="1"/>
</dbReference>
<dbReference type="Pfam" id="PF00240">
    <property type="entry name" value="ubiquitin"/>
    <property type="match status" value="1"/>
</dbReference>
<keyword evidence="2 6" id="KW-0812">Transmembrane</keyword>
<dbReference type="InterPro" id="IPR039751">
    <property type="entry name" value="HERPUD1/2"/>
</dbReference>
<dbReference type="InterPro" id="IPR029071">
    <property type="entry name" value="Ubiquitin-like_domsf"/>
</dbReference>
<evidence type="ECO:0000256" key="5">
    <source>
        <dbReference type="SAM" id="MobiDB-lite"/>
    </source>
</evidence>
<dbReference type="STRING" id="5643.A0A060SVQ1"/>
<evidence type="ECO:0000259" key="7">
    <source>
        <dbReference type="PROSITE" id="PS50053"/>
    </source>
</evidence>
<feature type="region of interest" description="Disordered" evidence="5">
    <location>
        <begin position="483"/>
        <end position="518"/>
    </location>
</feature>
<comment type="caution">
    <text evidence="8">The sequence shown here is derived from an EMBL/GenBank/DDBJ whole genome shotgun (WGS) entry which is preliminary data.</text>
</comment>
<feature type="transmembrane region" description="Helical" evidence="6">
    <location>
        <begin position="349"/>
        <end position="370"/>
    </location>
</feature>
<dbReference type="PANTHER" id="PTHR12943">
    <property type="entry name" value="HOMOCYSTEINE-RESPONSIVE ENDOPLASMIC RETICULUM-RESIDENT UNIQUITIN-LIKE DOMAIN HERPUD PROTEIN FAMILY MEMBER"/>
    <property type="match status" value="1"/>
</dbReference>
<organism evidence="8 9">
    <name type="scientific">Pycnoporus cinnabarinus</name>
    <name type="common">Cinnabar-red polypore</name>
    <name type="synonym">Trametes cinnabarina</name>
    <dbReference type="NCBI Taxonomy" id="5643"/>
    <lineage>
        <taxon>Eukaryota</taxon>
        <taxon>Fungi</taxon>
        <taxon>Dikarya</taxon>
        <taxon>Basidiomycota</taxon>
        <taxon>Agaricomycotina</taxon>
        <taxon>Agaricomycetes</taxon>
        <taxon>Polyporales</taxon>
        <taxon>Polyporaceae</taxon>
        <taxon>Trametes</taxon>
    </lineage>
</organism>
<dbReference type="GO" id="GO:0016020">
    <property type="term" value="C:membrane"/>
    <property type="evidence" value="ECO:0007669"/>
    <property type="project" value="UniProtKB-SubCell"/>
</dbReference>
<feature type="domain" description="Ubiquitin-like" evidence="7">
    <location>
        <begin position="6"/>
        <end position="64"/>
    </location>
</feature>
<dbReference type="InterPro" id="IPR000626">
    <property type="entry name" value="Ubiquitin-like_dom"/>
</dbReference>
<dbReference type="EMBL" id="CCBP010000389">
    <property type="protein sequence ID" value="CDO76568.1"/>
    <property type="molecule type" value="Genomic_DNA"/>
</dbReference>
<dbReference type="GO" id="GO:0030968">
    <property type="term" value="P:endoplasmic reticulum unfolded protein response"/>
    <property type="evidence" value="ECO:0007669"/>
    <property type="project" value="TreeGrafter"/>
</dbReference>
<feature type="region of interest" description="Disordered" evidence="5">
    <location>
        <begin position="85"/>
        <end position="129"/>
    </location>
</feature>
<dbReference type="HOGENOM" id="CLU_021702_0_0_1"/>
<proteinExistence type="predicted"/>
<accession>A0A060SVQ1</accession>
<dbReference type="PROSITE" id="PS50053">
    <property type="entry name" value="UBIQUITIN_2"/>
    <property type="match status" value="1"/>
</dbReference>
<evidence type="ECO:0000256" key="6">
    <source>
        <dbReference type="SAM" id="Phobius"/>
    </source>
</evidence>
<keyword evidence="9" id="KW-1185">Reference proteome</keyword>
<evidence type="ECO:0000256" key="3">
    <source>
        <dbReference type="ARBA" id="ARBA00022989"/>
    </source>
</evidence>
<feature type="compositionally biased region" description="Basic and acidic residues" evidence="5">
    <location>
        <begin position="507"/>
        <end position="518"/>
    </location>
</feature>
<feature type="transmembrane region" description="Helical" evidence="6">
    <location>
        <begin position="324"/>
        <end position="342"/>
    </location>
</feature>
<comment type="subcellular location">
    <subcellularLocation>
        <location evidence="1">Membrane</location>
    </subcellularLocation>
</comment>
<keyword evidence="3 6" id="KW-1133">Transmembrane helix</keyword>
<gene>
    <name evidence="8" type="ORF">BN946_scf184831.g4</name>
</gene>
<dbReference type="AlphaFoldDB" id="A0A060SVQ1"/>
<sequence>MSCAVLRVELPAYSHSFEVQVPPTSTIRDVKQEITRTCPGSPLPDGQRLVFKGRFLSDDEKVEDVWKSPDDSRVVHLAVHPSAWTSTPPSLHNASNAPSHAPQPAPSAHRSSASQPRHSSHPPSYAPGQSLPTIDAAPFPAIAYIQYLHNVALSVLSGGTMRLPPQPAVAELEAWRLTAMEVYRNRGWTWPAVFDAPFPSGSPDQGVVYQAVMIEGLPYLSLATPNATPTAAQNHALNVISHTFAILSMANDPMLYVSTTPYPASQNTPTTNLNQRLQELGFPPLRLAPNQVPRNANDANQPNRLGAPVAAGGAEIRAIPVRALLVPLLMLAFRTVLLLYFFSPSKRPLFGILLSLWVVYEAWAAMRLVINDGNERPAEVAGANPAAARNAPGPQGGGPVQAVPRANRVQMRSPIQAVIDGLAMMNISYEDALLESDTQAPPPSVLQKAKMFITLFVLTLYPAAWDRRRTALRQREGRIRTEATAREAALTERAERESAGADAPARSAEEEARAKAREQVVIRHERRPAWLKQYVQRVQYSEWVDDP</sequence>
<name>A0A060SVQ1_PYCCI</name>
<dbReference type="Proteomes" id="UP000029665">
    <property type="component" value="Unassembled WGS sequence"/>
</dbReference>
<dbReference type="OrthoDB" id="21589at2759"/>
<reference evidence="8" key="1">
    <citation type="submission" date="2014-01" db="EMBL/GenBank/DDBJ databases">
        <title>The genome of the white-rot fungus Pycnoporus cinnabarinus: a basidiomycete model with a versatile arsenal for lignocellulosic biomass breakdown.</title>
        <authorList>
            <person name="Levasseur A."/>
            <person name="Lomascolo A."/>
            <person name="Ruiz-Duenas F.J."/>
            <person name="Uzan E."/>
            <person name="Piumi F."/>
            <person name="Kues U."/>
            <person name="Ram A.F.J."/>
            <person name="Murat C."/>
            <person name="Haon M."/>
            <person name="Benoit I."/>
            <person name="Arfi Y."/>
            <person name="Chevret D."/>
            <person name="Drula E."/>
            <person name="Kwon M.J."/>
            <person name="Gouret P."/>
            <person name="Lesage-Meessen L."/>
            <person name="Lombard V."/>
            <person name="Mariette J."/>
            <person name="Noirot C."/>
            <person name="Park J."/>
            <person name="Patyshakuliyeva A."/>
            <person name="Wieneger R.A.B."/>
            <person name="Wosten H.A.B."/>
            <person name="Martin F."/>
            <person name="Coutinho P.M."/>
            <person name="de Vries R."/>
            <person name="Martinez A.T."/>
            <person name="Klopp C."/>
            <person name="Pontarotti P."/>
            <person name="Henrissat B."/>
            <person name="Record E."/>
        </authorList>
    </citation>
    <scope>NUCLEOTIDE SEQUENCE [LARGE SCALE GENOMIC DNA]</scope>
    <source>
        <strain evidence="8">BRFM137</strain>
    </source>
</reference>
<evidence type="ECO:0000256" key="2">
    <source>
        <dbReference type="ARBA" id="ARBA00022692"/>
    </source>
</evidence>
<feature type="compositionally biased region" description="Basic and acidic residues" evidence="5">
    <location>
        <begin position="483"/>
        <end position="499"/>
    </location>
</feature>
<dbReference type="OMA" id="YEAWNAM"/>
<evidence type="ECO:0000313" key="8">
    <source>
        <dbReference type="EMBL" id="CDO76568.1"/>
    </source>
</evidence>
<evidence type="ECO:0000256" key="4">
    <source>
        <dbReference type="ARBA" id="ARBA00023136"/>
    </source>
</evidence>
<dbReference type="Gene3D" id="3.10.20.90">
    <property type="entry name" value="Phosphatidylinositol 3-kinase Catalytic Subunit, Chain A, domain 1"/>
    <property type="match status" value="1"/>
</dbReference>
<keyword evidence="4 6" id="KW-0472">Membrane</keyword>
<dbReference type="PANTHER" id="PTHR12943:SF27">
    <property type="entry name" value="HOMOCYSTEINE-INDUCED ENDOPLASMIC RETICULUM PROTEIN, ISOFORM A"/>
    <property type="match status" value="1"/>
</dbReference>
<feature type="compositionally biased region" description="Low complexity" evidence="5">
    <location>
        <begin position="93"/>
        <end position="123"/>
    </location>
</feature>
<dbReference type="CDD" id="cd17039">
    <property type="entry name" value="Ubl_ubiquitin_like"/>
    <property type="match status" value="1"/>
</dbReference>